<evidence type="ECO:0000313" key="4">
    <source>
        <dbReference type="Proteomes" id="UP000431913"/>
    </source>
</evidence>
<gene>
    <name evidence="1" type="ORF">ASJ35_01020</name>
    <name evidence="2" type="ORF">FYJ76_02310</name>
</gene>
<name>A0A0W7TVM7_9FIRM</name>
<sequence>MLEPVYPVAFEDIVSLYRAVDRHKLQAHRSEIISLFRQNKALVERATRYITAAGSLLQDSMRVALSCTDTAKARAFAGTLSRRYISSSGEAPHEEIRLLSALTLQGIIFYSNTIAKLADTTVVLDDEYGAASRTLLYALREEALQKGHNIVTCYCSMSPYEKIEHLFIPALRLCFVTSNSYHPIQFSGQRTIHCTRFCNKEGLKLRRKRLHFNKRAVDELFAQASSIQKEAKECHDALEQYYIDAVDFTFLEKAYQYLLTTL</sequence>
<dbReference type="EMBL" id="LMUA01000001">
    <property type="protein sequence ID" value="KUE77897.1"/>
    <property type="molecule type" value="Genomic_DNA"/>
</dbReference>
<protein>
    <submittedName>
        <fullName evidence="1">Uncharacterized protein</fullName>
    </submittedName>
</protein>
<reference evidence="2 4" key="2">
    <citation type="submission" date="2019-08" db="EMBL/GenBank/DDBJ databases">
        <title>In-depth cultivation of the pig gut microbiome towards novel bacterial diversity and tailored functional studies.</title>
        <authorList>
            <person name="Wylensek D."/>
            <person name="Hitch T.C.A."/>
            <person name="Clavel T."/>
        </authorList>
    </citation>
    <scope>NUCLEOTIDE SEQUENCE [LARGE SCALE GENOMIC DNA]</scope>
    <source>
        <strain evidence="2 4">WCA3-601-WT-6J</strain>
    </source>
</reference>
<evidence type="ECO:0000313" key="2">
    <source>
        <dbReference type="EMBL" id="MST90779.1"/>
    </source>
</evidence>
<dbReference type="Proteomes" id="UP000053433">
    <property type="component" value="Unassembled WGS sequence"/>
</dbReference>
<dbReference type="AlphaFoldDB" id="A0A0W7TVM7"/>
<reference evidence="1 3" key="1">
    <citation type="submission" date="2015-10" db="EMBL/GenBank/DDBJ databases">
        <title>A novel member of the family Ruminococcaceae isolated from human faeces.</title>
        <authorList>
            <person name="Shkoporov A.N."/>
            <person name="Chaplin A.V."/>
            <person name="Motuzova O.V."/>
            <person name="Kafarskaia L.I."/>
            <person name="Efimov B.A."/>
        </authorList>
    </citation>
    <scope>NUCLEOTIDE SEQUENCE [LARGE SCALE GENOMIC DNA]</scope>
    <source>
        <strain evidence="1 3">668</strain>
    </source>
</reference>
<accession>A0A0W7TVM7</accession>
<dbReference type="EMBL" id="VUNJ01000002">
    <property type="protein sequence ID" value="MST90779.1"/>
    <property type="molecule type" value="Genomic_DNA"/>
</dbReference>
<comment type="caution">
    <text evidence="1">The sequence shown here is derived from an EMBL/GenBank/DDBJ whole genome shotgun (WGS) entry which is preliminary data.</text>
</comment>
<dbReference type="RefSeq" id="WP_058722614.1">
    <property type="nucleotide sequence ID" value="NZ_CATXDA010000021.1"/>
</dbReference>
<evidence type="ECO:0000313" key="1">
    <source>
        <dbReference type="EMBL" id="KUE77897.1"/>
    </source>
</evidence>
<proteinExistence type="predicted"/>
<dbReference type="Proteomes" id="UP000431913">
    <property type="component" value="Unassembled WGS sequence"/>
</dbReference>
<organism evidence="1 3">
    <name type="scientific">Ruthenibacterium lactatiformans</name>
    <dbReference type="NCBI Taxonomy" id="1550024"/>
    <lineage>
        <taxon>Bacteria</taxon>
        <taxon>Bacillati</taxon>
        <taxon>Bacillota</taxon>
        <taxon>Clostridia</taxon>
        <taxon>Eubacteriales</taxon>
        <taxon>Oscillospiraceae</taxon>
        <taxon>Ruthenibacterium</taxon>
    </lineage>
</organism>
<evidence type="ECO:0000313" key="3">
    <source>
        <dbReference type="Proteomes" id="UP000053433"/>
    </source>
</evidence>